<accession>A0A6J4LID7</accession>
<evidence type="ECO:0000256" key="1">
    <source>
        <dbReference type="SAM" id="MobiDB-lite"/>
    </source>
</evidence>
<feature type="compositionally biased region" description="Basic and acidic residues" evidence="1">
    <location>
        <begin position="1"/>
        <end position="11"/>
    </location>
</feature>
<evidence type="ECO:0000313" key="2">
    <source>
        <dbReference type="EMBL" id="CAA9334546.1"/>
    </source>
</evidence>
<feature type="compositionally biased region" description="Basic residues" evidence="1">
    <location>
        <begin position="12"/>
        <end position="31"/>
    </location>
</feature>
<feature type="compositionally biased region" description="Basic and acidic residues" evidence="1">
    <location>
        <begin position="77"/>
        <end position="92"/>
    </location>
</feature>
<reference evidence="2" key="1">
    <citation type="submission" date="2020-02" db="EMBL/GenBank/DDBJ databases">
        <authorList>
            <person name="Meier V. D."/>
        </authorList>
    </citation>
    <scope>NUCLEOTIDE SEQUENCE</scope>
    <source>
        <strain evidence="2">AVDCRST_MAG61</strain>
    </source>
</reference>
<proteinExistence type="predicted"/>
<feature type="compositionally biased region" description="Gly residues" evidence="1">
    <location>
        <begin position="121"/>
        <end position="133"/>
    </location>
</feature>
<dbReference type="AlphaFoldDB" id="A0A6J4LID7"/>
<feature type="compositionally biased region" description="Basic and acidic residues" evidence="1">
    <location>
        <begin position="136"/>
        <end position="166"/>
    </location>
</feature>
<feature type="non-terminal residue" evidence="2">
    <location>
        <position position="1"/>
    </location>
</feature>
<feature type="compositionally biased region" description="Basic and acidic residues" evidence="1">
    <location>
        <begin position="241"/>
        <end position="293"/>
    </location>
</feature>
<organism evidence="2">
    <name type="scientific">uncultured Friedmanniella sp</name>
    <dbReference type="NCBI Taxonomy" id="335381"/>
    <lineage>
        <taxon>Bacteria</taxon>
        <taxon>Bacillati</taxon>
        <taxon>Actinomycetota</taxon>
        <taxon>Actinomycetes</taxon>
        <taxon>Propionibacteriales</taxon>
        <taxon>Nocardioidaceae</taxon>
        <taxon>Friedmanniella</taxon>
        <taxon>environmental samples</taxon>
    </lineage>
</organism>
<gene>
    <name evidence="2" type="ORF">AVDCRST_MAG61-3056</name>
</gene>
<name>A0A6J4LID7_9ACTN</name>
<feature type="compositionally biased region" description="Basic and acidic residues" evidence="1">
    <location>
        <begin position="101"/>
        <end position="111"/>
    </location>
</feature>
<feature type="non-terminal residue" evidence="2">
    <location>
        <position position="417"/>
    </location>
</feature>
<protein>
    <submittedName>
        <fullName evidence="2">ErfK/YbiS/YcfS/YnhG family protein</fullName>
    </submittedName>
</protein>
<sequence length="417" mass="46184">GAQHPHAADRPRRNRPARHRRGRLRHPARRPGQRDVLLPAQRSQRAREQRVSQPQPKPDHTPCHLVGQRHRRGQQGEGRHAGQGEGRGRHGAEGQALLPRRGREGNADQGHRGRQSQQERGGLGGRGAAGAVGGLHVDRHRSERGRPAHDLQDHLPDREAHSRRADLPQPVPAAGQPGRGRHADRAHLRRAGHRQGGVREESARHVHSEAAGQLELVVPHPGPVPSPAVLEARDQGAGARGPERRRCGERDLRPDLGLDLVHRRALHGHPDRPGQGRGDGPPERPEGPDDPGLRRQARLGDAQRDQADHGQGVQQEDDQRDDRGQGGLHPGREVRVAHHQLRGVPALRPLERRTPGPPQRQPRLRRDDRSGLGMAVPELPDRRPGDHHRYLAWAGAGQRLRRLGHLLRPVRRGVRAV</sequence>
<feature type="region of interest" description="Disordered" evidence="1">
    <location>
        <begin position="1"/>
        <end position="383"/>
    </location>
</feature>
<dbReference type="EMBL" id="CADCTT010000375">
    <property type="protein sequence ID" value="CAA9334546.1"/>
    <property type="molecule type" value="Genomic_DNA"/>
</dbReference>
<feature type="compositionally biased region" description="Basic and acidic residues" evidence="1">
    <location>
        <begin position="320"/>
        <end position="336"/>
    </location>
</feature>
<feature type="compositionally biased region" description="Basic and acidic residues" evidence="1">
    <location>
        <begin position="197"/>
        <end position="208"/>
    </location>
</feature>